<feature type="non-terminal residue" evidence="4">
    <location>
        <position position="1"/>
    </location>
</feature>
<gene>
    <name evidence="4" type="ORF">S03H2_05995</name>
</gene>
<dbReference type="Gene3D" id="3.40.50.2000">
    <property type="entry name" value="Glycogen Phosphorylase B"/>
    <property type="match status" value="1"/>
</dbReference>
<dbReference type="PANTHER" id="PTHR12526:SF629">
    <property type="entry name" value="TEICHURONIC ACID BIOSYNTHESIS GLYCOSYLTRANSFERASE TUAH-RELATED"/>
    <property type="match status" value="1"/>
</dbReference>
<dbReference type="PANTHER" id="PTHR12526">
    <property type="entry name" value="GLYCOSYLTRANSFERASE"/>
    <property type="match status" value="1"/>
</dbReference>
<comment type="caution">
    <text evidence="4">The sequence shown here is derived from an EMBL/GenBank/DDBJ whole genome shotgun (WGS) entry which is preliminary data.</text>
</comment>
<evidence type="ECO:0000259" key="3">
    <source>
        <dbReference type="Pfam" id="PF00534"/>
    </source>
</evidence>
<proteinExistence type="predicted"/>
<dbReference type="AlphaFoldDB" id="X1FAQ6"/>
<sequence>NIDEHNVGIWSSGVSLATFDCENIGPTNEPPFCDKKFIIMYHGVLSQSRGLQETVKAIELLNSKYPDIALFILGDGKARDELELLVKERKLEDNVFLHKPVPYEEVPKYITHCNVGILPFPNLNWWRVSSPLKLMEYLAMGKSVVVTNIEAHREVLNNSPCGIFIKSHHPEEIAQGIEKAYHLKDKLGEMGRRGRELVIRKYTWGKQTKNLINFLETL</sequence>
<keyword evidence="2" id="KW-0808">Transferase</keyword>
<organism evidence="4">
    <name type="scientific">marine sediment metagenome</name>
    <dbReference type="NCBI Taxonomy" id="412755"/>
    <lineage>
        <taxon>unclassified sequences</taxon>
        <taxon>metagenomes</taxon>
        <taxon>ecological metagenomes</taxon>
    </lineage>
</organism>
<name>X1FAQ6_9ZZZZ</name>
<protein>
    <recommendedName>
        <fullName evidence="3">Glycosyl transferase family 1 domain-containing protein</fullName>
    </recommendedName>
</protein>
<accession>X1FAQ6</accession>
<evidence type="ECO:0000256" key="2">
    <source>
        <dbReference type="ARBA" id="ARBA00022679"/>
    </source>
</evidence>
<dbReference type="InterPro" id="IPR001296">
    <property type="entry name" value="Glyco_trans_1"/>
</dbReference>
<dbReference type="GO" id="GO:0016757">
    <property type="term" value="F:glycosyltransferase activity"/>
    <property type="evidence" value="ECO:0007669"/>
    <property type="project" value="UniProtKB-KW"/>
</dbReference>
<evidence type="ECO:0000256" key="1">
    <source>
        <dbReference type="ARBA" id="ARBA00022676"/>
    </source>
</evidence>
<feature type="domain" description="Glycosyl transferase family 1" evidence="3">
    <location>
        <begin position="33"/>
        <end position="196"/>
    </location>
</feature>
<evidence type="ECO:0000313" key="4">
    <source>
        <dbReference type="EMBL" id="GAH29645.1"/>
    </source>
</evidence>
<dbReference type="SUPFAM" id="SSF53756">
    <property type="entry name" value="UDP-Glycosyltransferase/glycogen phosphorylase"/>
    <property type="match status" value="1"/>
</dbReference>
<keyword evidence="1" id="KW-0328">Glycosyltransferase</keyword>
<dbReference type="Pfam" id="PF00534">
    <property type="entry name" value="Glycos_transf_1"/>
    <property type="match status" value="1"/>
</dbReference>
<dbReference type="EMBL" id="BARU01002564">
    <property type="protein sequence ID" value="GAH29645.1"/>
    <property type="molecule type" value="Genomic_DNA"/>
</dbReference>
<reference evidence="4" key="1">
    <citation type="journal article" date="2014" name="Front. Microbiol.">
        <title>High frequency of phylogenetically diverse reductive dehalogenase-homologous genes in deep subseafloor sedimentary metagenomes.</title>
        <authorList>
            <person name="Kawai M."/>
            <person name="Futagami T."/>
            <person name="Toyoda A."/>
            <person name="Takaki Y."/>
            <person name="Nishi S."/>
            <person name="Hori S."/>
            <person name="Arai W."/>
            <person name="Tsubouchi T."/>
            <person name="Morono Y."/>
            <person name="Uchiyama I."/>
            <person name="Ito T."/>
            <person name="Fujiyama A."/>
            <person name="Inagaki F."/>
            <person name="Takami H."/>
        </authorList>
    </citation>
    <scope>NUCLEOTIDE SEQUENCE</scope>
    <source>
        <strain evidence="4">Expedition CK06-06</strain>
    </source>
</reference>